<name>A0A937RTJ1_9ACTN</name>
<dbReference type="GO" id="GO:0020037">
    <property type="term" value="F:heme binding"/>
    <property type="evidence" value="ECO:0007669"/>
    <property type="project" value="InterPro"/>
</dbReference>
<keyword evidence="3" id="KW-1185">Reference proteome</keyword>
<dbReference type="Proteomes" id="UP000604475">
    <property type="component" value="Unassembled WGS sequence"/>
</dbReference>
<evidence type="ECO:0000313" key="2">
    <source>
        <dbReference type="EMBL" id="MBL7632513.1"/>
    </source>
</evidence>
<dbReference type="GO" id="GO:0004497">
    <property type="term" value="F:monooxygenase activity"/>
    <property type="evidence" value="ECO:0007669"/>
    <property type="project" value="InterPro"/>
</dbReference>
<dbReference type="PANTHER" id="PTHR46696">
    <property type="entry name" value="P450, PUTATIVE (EUROFUNG)-RELATED"/>
    <property type="match status" value="1"/>
</dbReference>
<protein>
    <submittedName>
        <fullName evidence="2">Cytochrome P450</fullName>
    </submittedName>
</protein>
<comment type="similarity">
    <text evidence="1">Belongs to the cytochrome P450 family.</text>
</comment>
<dbReference type="AlphaFoldDB" id="A0A937RTJ1"/>
<dbReference type="PRINTS" id="PR00359">
    <property type="entry name" value="BP450"/>
</dbReference>
<evidence type="ECO:0000256" key="1">
    <source>
        <dbReference type="ARBA" id="ARBA00010617"/>
    </source>
</evidence>
<dbReference type="RefSeq" id="WP_202999039.1">
    <property type="nucleotide sequence ID" value="NZ_JADWYU010000081.1"/>
</dbReference>
<dbReference type="PANTHER" id="PTHR46696:SF1">
    <property type="entry name" value="CYTOCHROME P450 YJIB-RELATED"/>
    <property type="match status" value="1"/>
</dbReference>
<dbReference type="InterPro" id="IPR002397">
    <property type="entry name" value="Cyt_P450_B"/>
</dbReference>
<dbReference type="GO" id="GO:0016705">
    <property type="term" value="F:oxidoreductase activity, acting on paired donors, with incorporation or reduction of molecular oxygen"/>
    <property type="evidence" value="ECO:0007669"/>
    <property type="project" value="InterPro"/>
</dbReference>
<proteinExistence type="inferred from homology"/>
<gene>
    <name evidence="2" type="ORF">I7412_36245</name>
</gene>
<dbReference type="GO" id="GO:0005506">
    <property type="term" value="F:iron ion binding"/>
    <property type="evidence" value="ECO:0007669"/>
    <property type="project" value="InterPro"/>
</dbReference>
<sequence>MTNLSTPLATAAAAALPSRYPTHVGATRLYGDDFHRDVAGVYRDLRARYGAVAPALLDGDVPVWLVLGYREAHFVLTRPELFDRDGTRWNALDLIPPDWPQAWVLGADSNGLTWAGGEEHARRSTVLHDALAEVDLHELRARCERDADALIDAFAADGSADLMAEFAQQLPARVFTWLVGFPAARQAAITRDSLLVLTYDAEAMAAQERLTTGLAWLVAERAARPAFDVTSRMTHHPLAGPPETIVPDLRMVIAVGQQPTAHWIGNTLRLMLADPRFATTLAGGRNTVRRAMAEVLWEDAPTANTSAWWAVRACDLGAFRIQPGDMMVLGVAGAHTDPHIRPNGPAALRGNQAHLAFLAGPHRCPLPAQEIAEIIVAAALEVLLDRLPDVSLAVPSEELGWAPSPWIRGLTQLPVLFNPI</sequence>
<comment type="caution">
    <text evidence="2">The sequence shown here is derived from an EMBL/GenBank/DDBJ whole genome shotgun (WGS) entry which is preliminary data.</text>
</comment>
<dbReference type="EMBL" id="JAEACQ010000338">
    <property type="protein sequence ID" value="MBL7632513.1"/>
    <property type="molecule type" value="Genomic_DNA"/>
</dbReference>
<accession>A0A937RTJ1</accession>
<reference evidence="2" key="1">
    <citation type="submission" date="2020-12" db="EMBL/GenBank/DDBJ databases">
        <title>Genomic characterization of non-nitrogen-fixing Frankia strains.</title>
        <authorList>
            <person name="Carlos-Shanley C."/>
            <person name="Guerra T."/>
            <person name="Hahn D."/>
        </authorList>
    </citation>
    <scope>NUCLEOTIDE SEQUENCE</scope>
    <source>
        <strain evidence="2">CN6</strain>
    </source>
</reference>
<evidence type="ECO:0000313" key="3">
    <source>
        <dbReference type="Proteomes" id="UP000604475"/>
    </source>
</evidence>
<dbReference type="Gene3D" id="1.10.630.10">
    <property type="entry name" value="Cytochrome P450"/>
    <property type="match status" value="1"/>
</dbReference>
<organism evidence="2 3">
    <name type="scientific">Frankia nepalensis</name>
    <dbReference type="NCBI Taxonomy" id="1836974"/>
    <lineage>
        <taxon>Bacteria</taxon>
        <taxon>Bacillati</taxon>
        <taxon>Actinomycetota</taxon>
        <taxon>Actinomycetes</taxon>
        <taxon>Frankiales</taxon>
        <taxon>Frankiaceae</taxon>
        <taxon>Frankia</taxon>
    </lineage>
</organism>
<dbReference type="SUPFAM" id="SSF48264">
    <property type="entry name" value="Cytochrome P450"/>
    <property type="match status" value="1"/>
</dbReference>
<dbReference type="InterPro" id="IPR036396">
    <property type="entry name" value="Cyt_P450_sf"/>
</dbReference>